<name>A0A8X6N361_NEPPI</name>
<evidence type="ECO:0000313" key="1">
    <source>
        <dbReference type="EMBL" id="GFS92215.1"/>
    </source>
</evidence>
<proteinExistence type="predicted"/>
<comment type="caution">
    <text evidence="1">The sequence shown here is derived from an EMBL/GenBank/DDBJ whole genome shotgun (WGS) entry which is preliminary data.</text>
</comment>
<organism evidence="1 2">
    <name type="scientific">Nephila pilipes</name>
    <name type="common">Giant wood spider</name>
    <name type="synonym">Nephila maculata</name>
    <dbReference type="NCBI Taxonomy" id="299642"/>
    <lineage>
        <taxon>Eukaryota</taxon>
        <taxon>Metazoa</taxon>
        <taxon>Ecdysozoa</taxon>
        <taxon>Arthropoda</taxon>
        <taxon>Chelicerata</taxon>
        <taxon>Arachnida</taxon>
        <taxon>Araneae</taxon>
        <taxon>Araneomorphae</taxon>
        <taxon>Entelegynae</taxon>
        <taxon>Araneoidea</taxon>
        <taxon>Nephilidae</taxon>
        <taxon>Nephila</taxon>
    </lineage>
</organism>
<dbReference type="Proteomes" id="UP000887013">
    <property type="component" value="Unassembled WGS sequence"/>
</dbReference>
<accession>A0A8X6N361</accession>
<sequence length="84" mass="9657">MIAQTIIAAASANENENRKCRLRSFLGRHARQIIELDSLPAPHPYCRCRGKRGRVSSFWLTKGRIHPSFYSSYAWGDPTPPTWR</sequence>
<reference evidence="1" key="1">
    <citation type="submission" date="2020-08" db="EMBL/GenBank/DDBJ databases">
        <title>Multicomponent nature underlies the extraordinary mechanical properties of spider dragline silk.</title>
        <authorList>
            <person name="Kono N."/>
            <person name="Nakamura H."/>
            <person name="Mori M."/>
            <person name="Yoshida Y."/>
            <person name="Ohtoshi R."/>
            <person name="Malay A.D."/>
            <person name="Moran D.A.P."/>
            <person name="Tomita M."/>
            <person name="Numata K."/>
            <person name="Arakawa K."/>
        </authorList>
    </citation>
    <scope>NUCLEOTIDE SEQUENCE</scope>
</reference>
<keyword evidence="2" id="KW-1185">Reference proteome</keyword>
<gene>
    <name evidence="1" type="ORF">NPIL_387711</name>
</gene>
<protein>
    <submittedName>
        <fullName evidence="1">Uncharacterized protein</fullName>
    </submittedName>
</protein>
<evidence type="ECO:0000313" key="2">
    <source>
        <dbReference type="Proteomes" id="UP000887013"/>
    </source>
</evidence>
<dbReference type="AlphaFoldDB" id="A0A8X6N361"/>
<dbReference type="EMBL" id="BMAW01053664">
    <property type="protein sequence ID" value="GFS92215.1"/>
    <property type="molecule type" value="Genomic_DNA"/>
</dbReference>